<dbReference type="AlphaFoldDB" id="A0AAF3ER69"/>
<keyword evidence="1" id="KW-1185">Reference proteome</keyword>
<protein>
    <submittedName>
        <fullName evidence="2">Uncharacterized protein</fullName>
    </submittedName>
</protein>
<organism evidence="1 2">
    <name type="scientific">Mesorhabditis belari</name>
    <dbReference type="NCBI Taxonomy" id="2138241"/>
    <lineage>
        <taxon>Eukaryota</taxon>
        <taxon>Metazoa</taxon>
        <taxon>Ecdysozoa</taxon>
        <taxon>Nematoda</taxon>
        <taxon>Chromadorea</taxon>
        <taxon>Rhabditida</taxon>
        <taxon>Rhabditina</taxon>
        <taxon>Rhabditomorpha</taxon>
        <taxon>Rhabditoidea</taxon>
        <taxon>Rhabditidae</taxon>
        <taxon>Mesorhabditinae</taxon>
        <taxon>Mesorhabditis</taxon>
    </lineage>
</organism>
<dbReference type="WBParaSite" id="MBELARI_LOCUS16511">
    <property type="protein sequence ID" value="MBELARI_LOCUS16511"/>
    <property type="gene ID" value="MBELARI_LOCUS16511"/>
</dbReference>
<evidence type="ECO:0000313" key="2">
    <source>
        <dbReference type="WBParaSite" id="MBELARI_LOCUS16511"/>
    </source>
</evidence>
<reference evidence="2" key="1">
    <citation type="submission" date="2024-02" db="UniProtKB">
        <authorList>
            <consortium name="WormBaseParasite"/>
        </authorList>
    </citation>
    <scope>IDENTIFICATION</scope>
</reference>
<name>A0AAF3ER69_9BILA</name>
<evidence type="ECO:0000313" key="1">
    <source>
        <dbReference type="Proteomes" id="UP000887575"/>
    </source>
</evidence>
<proteinExistence type="predicted"/>
<sequence length="387" mass="45886">MSDVLNFAATEAQDFLNEQKFLLSDGAWGTDLKPNNIFVTTKIIYKANEKLENDFRAIVFDHQKRLYPEELLANLNLIKTKDEQDFIKILEAQENLIRPIGFDKTMNWVVCKKDPFEEPQEKVSKEDWSFQLTERDHFGLKKELLDKFHLKFSAIRELFEGKLSNLPNKTKEEFLAKVDQFLNDPKVLPTFDGFEEIELKMEDLEKLSIFDLFQKAYKADNQSVYQFYHRAIDIVLNFMTPSIGYSDLFTNFSQILEFPKIHQASPLFTRDFYWRSFFSTQWKELWILLKVERNESLFVKGNFTQFAWIKGYWPAKYKTTKFFEHKNENDSTKEVNVMELHSVERFGFDFMVAQINKIQFTMELYLREQGQSKRNRVKLELGGGVAD</sequence>
<accession>A0AAF3ER69</accession>
<dbReference type="Proteomes" id="UP000887575">
    <property type="component" value="Unassembled WGS sequence"/>
</dbReference>